<proteinExistence type="predicted"/>
<dbReference type="RefSeq" id="WP_004458151.1">
    <property type="nucleotide sequence ID" value="NZ_AHON02000027.1"/>
</dbReference>
<dbReference type="NCBIfam" id="NF047559">
    <property type="entry name" value="LIC_12238_fam"/>
    <property type="match status" value="1"/>
</dbReference>
<evidence type="ECO:0008006" key="4">
    <source>
        <dbReference type="Google" id="ProtNLM"/>
    </source>
</evidence>
<accession>A0A0E2BHS3</accession>
<dbReference type="Proteomes" id="UP000006329">
    <property type="component" value="Unassembled WGS sequence"/>
</dbReference>
<gene>
    <name evidence="2" type="ORF">LEP1GSC179_1620</name>
</gene>
<evidence type="ECO:0000256" key="1">
    <source>
        <dbReference type="SAM" id="SignalP"/>
    </source>
</evidence>
<keyword evidence="3" id="KW-1185">Reference proteome</keyword>
<comment type="caution">
    <text evidence="2">The sequence shown here is derived from an EMBL/GenBank/DDBJ whole genome shotgun (WGS) entry which is preliminary data.</text>
</comment>
<organism evidence="2 3">
    <name type="scientific">Leptospira santarosai str. MOR084</name>
    <dbReference type="NCBI Taxonomy" id="1049984"/>
    <lineage>
        <taxon>Bacteria</taxon>
        <taxon>Pseudomonadati</taxon>
        <taxon>Spirochaetota</taxon>
        <taxon>Spirochaetia</taxon>
        <taxon>Leptospirales</taxon>
        <taxon>Leptospiraceae</taxon>
        <taxon>Leptospira</taxon>
    </lineage>
</organism>
<evidence type="ECO:0000313" key="3">
    <source>
        <dbReference type="Proteomes" id="UP000006329"/>
    </source>
</evidence>
<reference evidence="2" key="1">
    <citation type="submission" date="2012-10" db="EMBL/GenBank/DDBJ databases">
        <authorList>
            <person name="Harkins D.M."/>
            <person name="Durkin A.S."/>
            <person name="Brinkac L.M."/>
            <person name="Haft D.H."/>
            <person name="Selengut J.D."/>
            <person name="Sanka R."/>
            <person name="DePew J."/>
            <person name="Purushe J."/>
            <person name="Matthias M.A."/>
            <person name="Vinetz J.M."/>
            <person name="Sutton G.G."/>
            <person name="Nierman W.C."/>
            <person name="Fouts D.E."/>
        </authorList>
    </citation>
    <scope>NUCLEOTIDE SEQUENCE [LARGE SCALE GENOMIC DNA]</scope>
    <source>
        <strain evidence="2">MOR084</strain>
    </source>
</reference>
<name>A0A0E2BHS3_9LEPT</name>
<feature type="signal peptide" evidence="1">
    <location>
        <begin position="1"/>
        <end position="24"/>
    </location>
</feature>
<sequence>MKTASVFRKTTVLFRVFLFSSVFGLTSTCFFKPTGEFGWALLDEEKLNILEKKIMTVGEYTITRENLIFPDDKSIYYIYRFSRSVPETAETYVSLSRFQLGYNEMDVLRKRPNPISKTIEGSFQRLSPGKYLLKIAYEGDVIDEVEFLVRSTRTPYTEDAPSPSDNDIEKAMK</sequence>
<keyword evidence="1" id="KW-0732">Signal</keyword>
<dbReference type="GeneID" id="29740699"/>
<dbReference type="EMBL" id="AHON02000027">
    <property type="protein sequence ID" value="EKO34885.1"/>
    <property type="molecule type" value="Genomic_DNA"/>
</dbReference>
<dbReference type="AlphaFoldDB" id="A0A0E2BHS3"/>
<evidence type="ECO:0000313" key="2">
    <source>
        <dbReference type="EMBL" id="EKO34885.1"/>
    </source>
</evidence>
<protein>
    <recommendedName>
        <fullName evidence="4">Lipoprotein</fullName>
    </recommendedName>
</protein>
<feature type="chain" id="PRO_5002392740" description="Lipoprotein" evidence="1">
    <location>
        <begin position="25"/>
        <end position="173"/>
    </location>
</feature>